<feature type="region of interest" description="Disordered" evidence="8">
    <location>
        <begin position="1"/>
        <end position="52"/>
    </location>
</feature>
<dbReference type="EC" id="2.3.3.9" evidence="2 7"/>
<keyword evidence="5 7" id="KW-0808">Transferase</keyword>
<evidence type="ECO:0000313" key="12">
    <source>
        <dbReference type="EMBL" id="MBD7981089.1"/>
    </source>
</evidence>
<keyword evidence="3 7" id="KW-0329">Glyoxylate bypass</keyword>
<evidence type="ECO:0000259" key="11">
    <source>
        <dbReference type="Pfam" id="PF20659"/>
    </source>
</evidence>
<organism evidence="12 13">
    <name type="scientific">Oerskovia merdavium</name>
    <dbReference type="NCBI Taxonomy" id="2762227"/>
    <lineage>
        <taxon>Bacteria</taxon>
        <taxon>Bacillati</taxon>
        <taxon>Actinomycetota</taxon>
        <taxon>Actinomycetes</taxon>
        <taxon>Micrococcales</taxon>
        <taxon>Cellulomonadaceae</taxon>
        <taxon>Oerskovia</taxon>
    </lineage>
</organism>
<dbReference type="InterPro" id="IPR006252">
    <property type="entry name" value="Malate_synthA"/>
</dbReference>
<dbReference type="EMBL" id="JACSQF010000009">
    <property type="protein sequence ID" value="MBD7981089.1"/>
    <property type="molecule type" value="Genomic_DNA"/>
</dbReference>
<dbReference type="PANTHER" id="PTHR42902:SF1">
    <property type="entry name" value="MALATE SYNTHASE 1-RELATED"/>
    <property type="match status" value="1"/>
</dbReference>
<dbReference type="NCBIfam" id="TIGR01344">
    <property type="entry name" value="malate_syn_A"/>
    <property type="match status" value="1"/>
</dbReference>
<evidence type="ECO:0000256" key="4">
    <source>
        <dbReference type="ARBA" id="ARBA00022532"/>
    </source>
</evidence>
<feature type="domain" description="Malate synthase C-terminal" evidence="11">
    <location>
        <begin position="468"/>
        <end position="580"/>
    </location>
</feature>
<evidence type="ECO:0000313" key="13">
    <source>
        <dbReference type="Proteomes" id="UP000655570"/>
    </source>
</evidence>
<proteinExistence type="inferred from homology"/>
<dbReference type="InterPro" id="IPR011076">
    <property type="entry name" value="Malate_synth_sf"/>
</dbReference>
<feature type="domain" description="Malate synthase N-terminal" evidence="10">
    <location>
        <begin position="49"/>
        <end position="106"/>
    </location>
</feature>
<dbReference type="Pfam" id="PF20659">
    <property type="entry name" value="MS_C"/>
    <property type="match status" value="1"/>
</dbReference>
<dbReference type="InterPro" id="IPR001465">
    <property type="entry name" value="Malate_synthase_TIM"/>
</dbReference>
<evidence type="ECO:0000259" key="10">
    <source>
        <dbReference type="Pfam" id="PF20656"/>
    </source>
</evidence>
<dbReference type="Pfam" id="PF20656">
    <property type="entry name" value="MS_N"/>
    <property type="match status" value="1"/>
</dbReference>
<evidence type="ECO:0000256" key="6">
    <source>
        <dbReference type="ARBA" id="ARBA00047918"/>
    </source>
</evidence>
<dbReference type="Gene3D" id="1.20.1220.12">
    <property type="entry name" value="Malate synthase, domain III"/>
    <property type="match status" value="1"/>
</dbReference>
<accession>A0ABR8U0M9</accession>
<dbReference type="InterPro" id="IPR048356">
    <property type="entry name" value="MS_N"/>
</dbReference>
<evidence type="ECO:0000256" key="5">
    <source>
        <dbReference type="ARBA" id="ARBA00022679"/>
    </source>
</evidence>
<dbReference type="Proteomes" id="UP000655570">
    <property type="component" value="Unassembled WGS sequence"/>
</dbReference>
<feature type="compositionally biased region" description="Low complexity" evidence="8">
    <location>
        <begin position="1"/>
        <end position="24"/>
    </location>
</feature>
<feature type="region of interest" description="Disordered" evidence="8">
    <location>
        <begin position="104"/>
        <end position="133"/>
    </location>
</feature>
<evidence type="ECO:0000256" key="2">
    <source>
        <dbReference type="ARBA" id="ARBA00012636"/>
    </source>
</evidence>
<evidence type="ECO:0000256" key="1">
    <source>
        <dbReference type="ARBA" id="ARBA00006394"/>
    </source>
</evidence>
<comment type="pathway">
    <text evidence="7">Carbohydrate metabolism; glyoxylate cycle; (S)-malate from isocitrate: step 2/2.</text>
</comment>
<dbReference type="RefSeq" id="WP_191803414.1">
    <property type="nucleotide sequence ID" value="NZ_JACSQF010000009.1"/>
</dbReference>
<comment type="caution">
    <text evidence="12">The sequence shown here is derived from an EMBL/GenBank/DDBJ whole genome shotgun (WGS) entry which is preliminary data.</text>
</comment>
<keyword evidence="4 7" id="KW-0816">Tricarboxylic acid cycle</keyword>
<feature type="compositionally biased region" description="Basic and acidic residues" evidence="8">
    <location>
        <begin position="104"/>
        <end position="115"/>
    </location>
</feature>
<sequence length="593" mass="65467">MTSTLTTHSSGPTTSRTSSDRPTSAGQHPGHHHGRDDDARRATPSGTLDVTGHLGSRYREILTPEALDFLTALHDRFLAARHGLLMDRQQRRQDVADGIDPDFRAATRPVRDDPSWRVAGSHGAPGLEDRRVEITGPTDPKMAINALNSSAKVWLADQEDASSPTWRNVIEGQLALHDAIRGTLAFTSPEGKQYALRSTELTDLPTIVFRPRGWHLIEKHLRYVDRAGVAVSASASLVDFGLYFFHNARELVERGRGPYFYLPKLEGYREARVWNDVFVFAQEYLGIEQGTIRATVLVETLPAAFEMEEILHELRDHCAGLNAGRWDYLFSVIKSFRTRGDQYVLPDRSQVPMTAPFMRAYTELLVATCHKRGAHAIGGMSAFIPDRRRPDVTEKAFEQVSADKRREAGDGFDGTWVAHPDLIPAARAEFDAVLGDRPNQVSRLRDDVSVGQHELLDIGSVRRAGATVTAAGLRSNVSVGVRYIESWLRGVGAAAIDHLMEDAATAEISRSQVWQWIASGTRTENGVPITRARVEALLAEVVDDLPRGEGDRVDEAAHVFRAVALAEDFPTFLTIGAYSQFLVGSDVDGPREG</sequence>
<comment type="similarity">
    <text evidence="1 7">Belongs to the malate synthase family.</text>
</comment>
<name>A0ABR8U0M9_9CELL</name>
<dbReference type="Gene3D" id="3.20.20.360">
    <property type="entry name" value="Malate synthase, domain 3"/>
    <property type="match status" value="1"/>
</dbReference>
<dbReference type="CDD" id="cd00727">
    <property type="entry name" value="malate_synt_A"/>
    <property type="match status" value="1"/>
</dbReference>
<evidence type="ECO:0000259" key="9">
    <source>
        <dbReference type="Pfam" id="PF01274"/>
    </source>
</evidence>
<protein>
    <recommendedName>
        <fullName evidence="2 7">Malate synthase</fullName>
        <ecNumber evidence="2 7">2.3.3.9</ecNumber>
    </recommendedName>
</protein>
<dbReference type="InterPro" id="IPR044856">
    <property type="entry name" value="Malate_synth_C_sf"/>
</dbReference>
<evidence type="ECO:0000256" key="8">
    <source>
        <dbReference type="SAM" id="MobiDB-lite"/>
    </source>
</evidence>
<dbReference type="PROSITE" id="PS00510">
    <property type="entry name" value="MALATE_SYNTHASE"/>
    <property type="match status" value="1"/>
</dbReference>
<keyword evidence="13" id="KW-1185">Reference proteome</keyword>
<keyword evidence="12" id="KW-0012">Acyltransferase</keyword>
<reference evidence="12 13" key="1">
    <citation type="submission" date="2020-08" db="EMBL/GenBank/DDBJ databases">
        <title>A Genomic Blueprint of the Chicken Gut Microbiome.</title>
        <authorList>
            <person name="Gilroy R."/>
            <person name="Ravi A."/>
            <person name="Getino M."/>
            <person name="Pursley I."/>
            <person name="Horton D.L."/>
            <person name="Alikhan N.-F."/>
            <person name="Baker D."/>
            <person name="Gharbi K."/>
            <person name="Hall N."/>
            <person name="Watson M."/>
            <person name="Adriaenssens E.M."/>
            <person name="Foster-Nyarko E."/>
            <person name="Jarju S."/>
            <person name="Secka A."/>
            <person name="Antonio M."/>
            <person name="Oren A."/>
            <person name="Chaudhuri R."/>
            <person name="La Ragione R.M."/>
            <person name="Hildebrand F."/>
            <person name="Pallen M.J."/>
        </authorList>
    </citation>
    <scope>NUCLEOTIDE SEQUENCE [LARGE SCALE GENOMIC DNA]</scope>
    <source>
        <strain evidence="12 13">Sa2CUA9</strain>
    </source>
</reference>
<feature type="domain" description="Malate synthase TIM barrel" evidence="9">
    <location>
        <begin position="206"/>
        <end position="458"/>
    </location>
</feature>
<dbReference type="InterPro" id="IPR019830">
    <property type="entry name" value="Malate_synthase_CS"/>
</dbReference>
<comment type="catalytic activity">
    <reaction evidence="6 7">
        <text>glyoxylate + acetyl-CoA + H2O = (S)-malate + CoA + H(+)</text>
        <dbReference type="Rhea" id="RHEA:18181"/>
        <dbReference type="ChEBI" id="CHEBI:15377"/>
        <dbReference type="ChEBI" id="CHEBI:15378"/>
        <dbReference type="ChEBI" id="CHEBI:15589"/>
        <dbReference type="ChEBI" id="CHEBI:36655"/>
        <dbReference type="ChEBI" id="CHEBI:57287"/>
        <dbReference type="ChEBI" id="CHEBI:57288"/>
        <dbReference type="EC" id="2.3.3.9"/>
    </reaction>
</comment>
<evidence type="ECO:0000256" key="3">
    <source>
        <dbReference type="ARBA" id="ARBA00022435"/>
    </source>
</evidence>
<gene>
    <name evidence="12" type="primary">aceB</name>
    <name evidence="12" type="ORF">H9641_10250</name>
</gene>
<dbReference type="InterPro" id="IPR048355">
    <property type="entry name" value="MS_C"/>
</dbReference>
<dbReference type="InterPro" id="IPR046363">
    <property type="entry name" value="MS_N_TIM-barrel_dom"/>
</dbReference>
<evidence type="ECO:0000256" key="7">
    <source>
        <dbReference type="RuleBase" id="RU000555"/>
    </source>
</evidence>
<dbReference type="GO" id="GO:0004474">
    <property type="term" value="F:malate synthase activity"/>
    <property type="evidence" value="ECO:0007669"/>
    <property type="project" value="UniProtKB-EC"/>
</dbReference>
<dbReference type="PANTHER" id="PTHR42902">
    <property type="entry name" value="MALATE SYNTHASE"/>
    <property type="match status" value="1"/>
</dbReference>
<dbReference type="Pfam" id="PF01274">
    <property type="entry name" value="MS_TIM-barrel"/>
    <property type="match status" value="1"/>
</dbReference>
<dbReference type="SUPFAM" id="SSF51645">
    <property type="entry name" value="Malate synthase G"/>
    <property type="match status" value="1"/>
</dbReference>